<dbReference type="RefSeq" id="WP_085053700.1">
    <property type="nucleotide sequence ID" value="NZ_LNQR01000124.1"/>
</dbReference>
<keyword evidence="3" id="KW-1185">Reference proteome</keyword>
<dbReference type="SMART" id="SM00852">
    <property type="entry name" value="MoCF_biosynth"/>
    <property type="match status" value="1"/>
</dbReference>
<proteinExistence type="predicted"/>
<dbReference type="SUPFAM" id="SSF53218">
    <property type="entry name" value="Molybdenum cofactor biosynthesis proteins"/>
    <property type="match status" value="1"/>
</dbReference>
<dbReference type="InterPro" id="IPR056596">
    <property type="entry name" value="FLAD1_M"/>
</dbReference>
<dbReference type="PANTHER" id="PTHR13939">
    <property type="entry name" value="NICOTINAMIDE-NUCLEOTIDE AMIDOHYDROLASE PNCC"/>
    <property type="match status" value="1"/>
</dbReference>
<dbReference type="Pfam" id="PF00994">
    <property type="entry name" value="MoCF_biosynth"/>
    <property type="match status" value="1"/>
</dbReference>
<dbReference type="EMBL" id="LNQR01000124">
    <property type="protein sequence ID" value="KWT76829.1"/>
    <property type="molecule type" value="Genomic_DNA"/>
</dbReference>
<dbReference type="Pfam" id="PF24102">
    <property type="entry name" value="FLAD1_M"/>
    <property type="match status" value="1"/>
</dbReference>
<evidence type="ECO:0000259" key="1">
    <source>
        <dbReference type="SMART" id="SM00852"/>
    </source>
</evidence>
<keyword evidence="2" id="KW-0378">Hydrolase</keyword>
<sequence>MLKTAGIIIIGDEVLSGKVDDINSGFAAKGLRSKGIDVRRISVISDDVDEIAAETTAFSKKYDYVFTSGGLGPTHDDVTIEGISKGFGVNIAIDGDLKAILTAHYGDKLTPERLKMAEVPEASVLIKHSTIKFPIIHYKNVYILPGQPELFKDKFKVLKESFNERPILLAKVYITEYESEIAPFLNIVVNSNKDVKIGSYPVMHNAEYRVMLTLESMDASALRNTVKMLTNGDFKDKILKVEGEGADGV</sequence>
<dbReference type="CDD" id="cd00885">
    <property type="entry name" value="cinA"/>
    <property type="match status" value="1"/>
</dbReference>
<reference evidence="2 3" key="1">
    <citation type="submission" date="2015-11" db="EMBL/GenBank/DDBJ databases">
        <authorList>
            <person name="Lin W."/>
        </authorList>
    </citation>
    <scope>NUCLEOTIDE SEQUENCE [LARGE SCALE GENOMIC DNA]</scope>
    <source>
        <strain evidence="2 3">HCH-1</strain>
    </source>
</reference>
<evidence type="ECO:0000313" key="3">
    <source>
        <dbReference type="Proteomes" id="UP000060487"/>
    </source>
</evidence>
<gene>
    <name evidence="2" type="ORF">ASN18_3095</name>
</gene>
<dbReference type="PANTHER" id="PTHR13939:SF0">
    <property type="entry name" value="NMN AMIDOHYDROLASE-LIKE PROTEIN YFAY"/>
    <property type="match status" value="1"/>
</dbReference>
<protein>
    <submittedName>
        <fullName evidence="2">Molybdopterin-binding protein</fullName>
        <ecNumber evidence="2">3.5.1.42</ecNumber>
    </submittedName>
</protein>
<dbReference type="Proteomes" id="UP000060487">
    <property type="component" value="Unassembled WGS sequence"/>
</dbReference>
<dbReference type="GO" id="GO:0019159">
    <property type="term" value="F:nicotinamide-nucleotide amidase activity"/>
    <property type="evidence" value="ECO:0007669"/>
    <property type="project" value="UniProtKB-EC"/>
</dbReference>
<comment type="caution">
    <text evidence="2">The sequence shown here is derived from an EMBL/GenBank/DDBJ whole genome shotgun (WGS) entry which is preliminary data.</text>
</comment>
<dbReference type="EC" id="3.5.1.42" evidence="2"/>
<dbReference type="InterPro" id="IPR036425">
    <property type="entry name" value="MoaB/Mog-like_dom_sf"/>
</dbReference>
<name>A0ABR5SBB4_9BACT</name>
<organism evidence="2 3">
    <name type="scientific">Candidatus Magnetominusculus xianensis</name>
    <dbReference type="NCBI Taxonomy" id="1748249"/>
    <lineage>
        <taxon>Bacteria</taxon>
        <taxon>Pseudomonadati</taxon>
        <taxon>Nitrospirota</taxon>
        <taxon>Nitrospiria</taxon>
        <taxon>Nitrospirales</taxon>
        <taxon>Nitrospiraceae</taxon>
        <taxon>Candidatus Magnetominusculus</taxon>
    </lineage>
</organism>
<feature type="domain" description="MoaB/Mog" evidence="1">
    <location>
        <begin position="6"/>
        <end position="165"/>
    </location>
</feature>
<dbReference type="InterPro" id="IPR001453">
    <property type="entry name" value="MoaB/Mog_dom"/>
</dbReference>
<evidence type="ECO:0000313" key="2">
    <source>
        <dbReference type="EMBL" id="KWT76829.1"/>
    </source>
</evidence>
<dbReference type="Gene3D" id="3.40.980.10">
    <property type="entry name" value="MoaB/Mog-like domain"/>
    <property type="match status" value="1"/>
</dbReference>
<dbReference type="InterPro" id="IPR050101">
    <property type="entry name" value="CinA"/>
</dbReference>
<accession>A0ABR5SBB4</accession>